<dbReference type="SMR" id="A0A7R8ULP6"/>
<evidence type="ECO:0000256" key="1">
    <source>
        <dbReference type="ARBA" id="ARBA00011738"/>
    </source>
</evidence>
<dbReference type="GO" id="GO:0006749">
    <property type="term" value="P:glutathione metabolic process"/>
    <property type="evidence" value="ECO:0007669"/>
    <property type="project" value="TreeGrafter"/>
</dbReference>
<dbReference type="InterPro" id="IPR036282">
    <property type="entry name" value="Glutathione-S-Trfase_C_sf"/>
</dbReference>
<dbReference type="SFLD" id="SFLDS00019">
    <property type="entry name" value="Glutathione_Transferase_(cytos"/>
    <property type="match status" value="1"/>
</dbReference>
<dbReference type="SUPFAM" id="SSF52833">
    <property type="entry name" value="Thioredoxin-like"/>
    <property type="match status" value="1"/>
</dbReference>
<gene>
    <name evidence="5" type="ORF">HERILL_LOCUS6139</name>
</gene>
<evidence type="ECO:0000313" key="5">
    <source>
        <dbReference type="EMBL" id="CAD7083162.1"/>
    </source>
</evidence>
<name>A0A7R8ULP6_HERIL</name>
<dbReference type="EMBL" id="LR899010">
    <property type="protein sequence ID" value="CAD7083162.1"/>
    <property type="molecule type" value="Genomic_DNA"/>
</dbReference>
<dbReference type="AlphaFoldDB" id="A0A7R8ULP6"/>
<organism evidence="5 6">
    <name type="scientific">Hermetia illucens</name>
    <name type="common">Black soldier fly</name>
    <dbReference type="NCBI Taxonomy" id="343691"/>
    <lineage>
        <taxon>Eukaryota</taxon>
        <taxon>Metazoa</taxon>
        <taxon>Ecdysozoa</taxon>
        <taxon>Arthropoda</taxon>
        <taxon>Hexapoda</taxon>
        <taxon>Insecta</taxon>
        <taxon>Pterygota</taxon>
        <taxon>Neoptera</taxon>
        <taxon>Endopterygota</taxon>
        <taxon>Diptera</taxon>
        <taxon>Brachycera</taxon>
        <taxon>Stratiomyomorpha</taxon>
        <taxon>Stratiomyidae</taxon>
        <taxon>Hermetiinae</taxon>
        <taxon>Hermetia</taxon>
    </lineage>
</organism>
<protein>
    <recommendedName>
        <fullName evidence="7">Glutathione S-transferase</fullName>
    </recommendedName>
</protein>
<dbReference type="InParanoid" id="A0A7R8ULP6"/>
<evidence type="ECO:0000259" key="3">
    <source>
        <dbReference type="PROSITE" id="PS50404"/>
    </source>
</evidence>
<evidence type="ECO:0000313" key="6">
    <source>
        <dbReference type="Proteomes" id="UP000594454"/>
    </source>
</evidence>
<dbReference type="InterPro" id="IPR040079">
    <property type="entry name" value="Glutathione_S-Trfase"/>
</dbReference>
<comment type="subunit">
    <text evidence="1">Homodimer.</text>
</comment>
<proteinExistence type="inferred from homology"/>
<dbReference type="Gene3D" id="1.20.1050.10">
    <property type="match status" value="1"/>
</dbReference>
<dbReference type="OMA" id="ILERTSY"/>
<accession>A0A7R8ULP6</accession>
<dbReference type="SFLD" id="SFLDG00358">
    <property type="entry name" value="Main_(cytGST)"/>
    <property type="match status" value="1"/>
</dbReference>
<dbReference type="PANTHER" id="PTHR43969:SF9">
    <property type="entry name" value="GLUTATHIONE S TRANSFERASE D10, ISOFORM A-RELATED"/>
    <property type="match status" value="1"/>
</dbReference>
<dbReference type="Pfam" id="PF00043">
    <property type="entry name" value="GST_C"/>
    <property type="match status" value="1"/>
</dbReference>
<dbReference type="InterPro" id="IPR004045">
    <property type="entry name" value="Glutathione_S-Trfase_N"/>
</dbReference>
<dbReference type="PROSITE" id="PS50405">
    <property type="entry name" value="GST_CTER"/>
    <property type="match status" value="1"/>
</dbReference>
<sequence length="208" mass="23775">MPKPILSGPIVKPGVRAVLLTAEAIGLELEYKETKLEPKETIEEYQKRKGESRAVILNDAGNIIWESHAILSYLVSKYGKDDSIYPKDFYQRALVDQILYLESGFLMPRARMFLMANTRNLESADKTKKLLTEAIAYFEKILERTSYLAGDKLTIADLSAVAIFSNIHNIFPVQVAEYPKLVDWLSRMENLPYYHKVMDAGLQWPKQS</sequence>
<dbReference type="Pfam" id="PF02798">
    <property type="entry name" value="GST_N"/>
    <property type="match status" value="1"/>
</dbReference>
<keyword evidence="6" id="KW-1185">Reference proteome</keyword>
<dbReference type="InterPro" id="IPR010987">
    <property type="entry name" value="Glutathione-S-Trfase_C-like"/>
</dbReference>
<dbReference type="SUPFAM" id="SSF47616">
    <property type="entry name" value="GST C-terminal domain-like"/>
    <property type="match status" value="1"/>
</dbReference>
<feature type="domain" description="GST N-terminal" evidence="3">
    <location>
        <begin position="2"/>
        <end position="82"/>
    </location>
</feature>
<evidence type="ECO:0008006" key="7">
    <source>
        <dbReference type="Google" id="ProtNLM"/>
    </source>
</evidence>
<dbReference type="PROSITE" id="PS50404">
    <property type="entry name" value="GST_NTER"/>
    <property type="match status" value="1"/>
</dbReference>
<feature type="domain" description="GST C-terminal" evidence="4">
    <location>
        <begin position="88"/>
        <end position="208"/>
    </location>
</feature>
<dbReference type="PANTHER" id="PTHR43969">
    <property type="entry name" value="GLUTATHIONE S TRANSFERASE D10, ISOFORM A-RELATED"/>
    <property type="match status" value="1"/>
</dbReference>
<dbReference type="Gene3D" id="3.40.30.10">
    <property type="entry name" value="Glutaredoxin"/>
    <property type="match status" value="1"/>
</dbReference>
<dbReference type="InterPro" id="IPR036249">
    <property type="entry name" value="Thioredoxin-like_sf"/>
</dbReference>
<comment type="similarity">
    <text evidence="2">Belongs to the GST superfamily.</text>
</comment>
<reference evidence="5 6" key="1">
    <citation type="submission" date="2020-11" db="EMBL/GenBank/DDBJ databases">
        <authorList>
            <person name="Wallbank WR R."/>
            <person name="Pardo Diaz C."/>
            <person name="Kozak K."/>
            <person name="Martin S."/>
            <person name="Jiggins C."/>
            <person name="Moest M."/>
            <person name="Warren A I."/>
            <person name="Generalovic N T."/>
            <person name="Byers J.R.P. K."/>
            <person name="Montejo-Kovacevich G."/>
            <person name="Yen C E."/>
        </authorList>
    </citation>
    <scope>NUCLEOTIDE SEQUENCE [LARGE SCALE GENOMIC DNA]</scope>
</reference>
<dbReference type="FunFam" id="1.20.1050.10:FF:000007">
    <property type="entry name" value="Glutathione S-transferase 1-1"/>
    <property type="match status" value="1"/>
</dbReference>
<dbReference type="CDD" id="cd03177">
    <property type="entry name" value="GST_C_Delta_Epsilon"/>
    <property type="match status" value="1"/>
</dbReference>
<dbReference type="InterPro" id="IPR004046">
    <property type="entry name" value="GST_C"/>
</dbReference>
<evidence type="ECO:0000256" key="2">
    <source>
        <dbReference type="RuleBase" id="RU003494"/>
    </source>
</evidence>
<dbReference type="GO" id="GO:0004364">
    <property type="term" value="F:glutathione transferase activity"/>
    <property type="evidence" value="ECO:0007669"/>
    <property type="project" value="TreeGrafter"/>
</dbReference>
<dbReference type="OrthoDB" id="2309723at2759"/>
<dbReference type="Proteomes" id="UP000594454">
    <property type="component" value="Chromosome 2"/>
</dbReference>
<evidence type="ECO:0000259" key="4">
    <source>
        <dbReference type="PROSITE" id="PS50405"/>
    </source>
</evidence>